<evidence type="ECO:0000313" key="2">
    <source>
        <dbReference type="EnsemblPlants" id="ONIVA05G00950.1"/>
    </source>
</evidence>
<proteinExistence type="predicted"/>
<dbReference type="Gramene" id="ONIVA05G00950.1">
    <property type="protein sequence ID" value="ONIVA05G00950.1"/>
    <property type="gene ID" value="ONIVA05G00950"/>
</dbReference>
<dbReference type="Proteomes" id="UP000006591">
    <property type="component" value="Chromosome 5"/>
</dbReference>
<feature type="region of interest" description="Disordered" evidence="1">
    <location>
        <begin position="28"/>
        <end position="71"/>
    </location>
</feature>
<sequence>MELWSEGDEYRMETLFLTVDEANTNIYSGKPWASKRAPKEEIDDQSRPIAPTPRPRRPEPSCWARTELGKTQQIQEREVSIWNRRMPPGRTGSASSHLFSVLPSHEFGAALQRFQLPSGTYVVVQTLTLPVWRFEWIKILQEFNSGN</sequence>
<feature type="compositionally biased region" description="Basic and acidic residues" evidence="1">
    <location>
        <begin position="37"/>
        <end position="46"/>
    </location>
</feature>
<dbReference type="HOGENOM" id="CLU_1771052_0_0_1"/>
<reference evidence="2" key="2">
    <citation type="submission" date="2018-04" db="EMBL/GenBank/DDBJ databases">
        <title>OnivRS2 (Oryza nivara Reference Sequence Version 2).</title>
        <authorList>
            <person name="Zhang J."/>
            <person name="Kudrna D."/>
            <person name="Lee S."/>
            <person name="Talag J."/>
            <person name="Rajasekar S."/>
            <person name="Welchert J."/>
            <person name="Hsing Y.-I."/>
            <person name="Wing R.A."/>
        </authorList>
    </citation>
    <scope>NUCLEOTIDE SEQUENCE [LARGE SCALE GENOMIC DNA]</scope>
    <source>
        <strain evidence="2">SL10</strain>
    </source>
</reference>
<dbReference type="AlphaFoldDB" id="A0A0E0H8K7"/>
<evidence type="ECO:0000313" key="3">
    <source>
        <dbReference type="Proteomes" id="UP000006591"/>
    </source>
</evidence>
<organism evidence="2">
    <name type="scientific">Oryza nivara</name>
    <name type="common">Indian wild rice</name>
    <name type="synonym">Oryza sativa f. spontanea</name>
    <dbReference type="NCBI Taxonomy" id="4536"/>
    <lineage>
        <taxon>Eukaryota</taxon>
        <taxon>Viridiplantae</taxon>
        <taxon>Streptophyta</taxon>
        <taxon>Embryophyta</taxon>
        <taxon>Tracheophyta</taxon>
        <taxon>Spermatophyta</taxon>
        <taxon>Magnoliopsida</taxon>
        <taxon>Liliopsida</taxon>
        <taxon>Poales</taxon>
        <taxon>Poaceae</taxon>
        <taxon>BOP clade</taxon>
        <taxon>Oryzoideae</taxon>
        <taxon>Oryzeae</taxon>
        <taxon>Oryzinae</taxon>
        <taxon>Oryza</taxon>
    </lineage>
</organism>
<accession>A0A0E0H8K7</accession>
<keyword evidence="3" id="KW-1185">Reference proteome</keyword>
<reference evidence="2" key="1">
    <citation type="submission" date="2015-04" db="UniProtKB">
        <authorList>
            <consortium name="EnsemblPlants"/>
        </authorList>
    </citation>
    <scope>IDENTIFICATION</scope>
    <source>
        <strain evidence="2">SL10</strain>
    </source>
</reference>
<evidence type="ECO:0000256" key="1">
    <source>
        <dbReference type="SAM" id="MobiDB-lite"/>
    </source>
</evidence>
<dbReference type="EnsemblPlants" id="ONIVA05G00950.1">
    <property type="protein sequence ID" value="ONIVA05G00950.1"/>
    <property type="gene ID" value="ONIVA05G00950"/>
</dbReference>
<name>A0A0E0H8K7_ORYNI</name>
<protein>
    <submittedName>
        <fullName evidence="2">Uncharacterized protein</fullName>
    </submittedName>
</protein>